<reference evidence="9 10" key="1">
    <citation type="submission" date="2021-02" db="EMBL/GenBank/DDBJ databases">
        <title>Variation within the Batrachochytrium salamandrivorans European outbreak.</title>
        <authorList>
            <person name="Kelly M."/>
            <person name="Pasmans F."/>
            <person name="Shea T.P."/>
            <person name="Munoz J.F."/>
            <person name="Carranza S."/>
            <person name="Cuomo C.A."/>
            <person name="Martel A."/>
        </authorList>
    </citation>
    <scope>NUCLEOTIDE SEQUENCE [LARGE SCALE GENOMIC DNA]</scope>
    <source>
        <strain evidence="9 10">AMFP18/2</strain>
    </source>
</reference>
<comment type="caution">
    <text evidence="9">The sequence shown here is derived from an EMBL/GenBank/DDBJ whole genome shotgun (WGS) entry which is preliminary data.</text>
</comment>
<dbReference type="EC" id="4.2.1.1" evidence="3 8"/>
<dbReference type="PANTHER" id="PTHR11002">
    <property type="entry name" value="CARBONIC ANHYDRASE"/>
    <property type="match status" value="1"/>
</dbReference>
<dbReference type="Pfam" id="PF00484">
    <property type="entry name" value="Pro_CA"/>
    <property type="match status" value="1"/>
</dbReference>
<comment type="function">
    <text evidence="8">Reversible hydration of carbon dioxide.</text>
</comment>
<evidence type="ECO:0000256" key="7">
    <source>
        <dbReference type="ARBA" id="ARBA00048348"/>
    </source>
</evidence>
<keyword evidence="5 8" id="KW-0862">Zinc</keyword>
<dbReference type="PROSITE" id="PS00704">
    <property type="entry name" value="PROK_CO2_ANHYDRASE_1"/>
    <property type="match status" value="1"/>
</dbReference>
<evidence type="ECO:0000256" key="1">
    <source>
        <dbReference type="ARBA" id="ARBA00001947"/>
    </source>
</evidence>
<dbReference type="Gene3D" id="3.40.1050.10">
    <property type="entry name" value="Carbonic anhydrase"/>
    <property type="match status" value="1"/>
</dbReference>
<gene>
    <name evidence="9" type="ORF">BASA50_007780</name>
</gene>
<dbReference type="CDD" id="cd00883">
    <property type="entry name" value="beta_CA_cladeA"/>
    <property type="match status" value="1"/>
</dbReference>
<protein>
    <recommendedName>
        <fullName evidence="3 8">Carbonic anhydrase</fullName>
        <ecNumber evidence="3 8">4.2.1.1</ecNumber>
    </recommendedName>
    <alternativeName>
        <fullName evidence="8">Carbonate dehydratase</fullName>
    </alternativeName>
</protein>
<proteinExistence type="inferred from homology"/>
<evidence type="ECO:0000256" key="5">
    <source>
        <dbReference type="ARBA" id="ARBA00022833"/>
    </source>
</evidence>
<keyword evidence="4" id="KW-0479">Metal-binding</keyword>
<comment type="similarity">
    <text evidence="2 8">Belongs to the beta-class carbonic anhydrase family.</text>
</comment>
<sequence>MTVTAATGADVPVDESLVVSTISGHPEPVTVRQLLENNRIWAKAQVEAKPKYFELLAQGQQPDILWIGCSDSRVPPTEILQLGPGDAFVHRNIANVVVPSDLSFLSVLQYAVEVLKVRHIVVCGHYSCGGVIAAMSDKRYGLIDNWLQQVKDMYRQHAVAIKALATERERTDLMCELNTLNSMANVTSTGIVRAAWERGQSLTVHGWCYRLSDGCIRDLGLVVDSADHLQVKFAETLANKTCPAP</sequence>
<dbReference type="InterPro" id="IPR001765">
    <property type="entry name" value="Carbonic_anhydrase"/>
</dbReference>
<evidence type="ECO:0000256" key="8">
    <source>
        <dbReference type="RuleBase" id="RU003956"/>
    </source>
</evidence>
<evidence type="ECO:0000256" key="2">
    <source>
        <dbReference type="ARBA" id="ARBA00006217"/>
    </source>
</evidence>
<dbReference type="InterPro" id="IPR036874">
    <property type="entry name" value="Carbonic_anhydrase_sf"/>
</dbReference>
<dbReference type="SUPFAM" id="SSF53056">
    <property type="entry name" value="beta-carbonic anhydrase, cab"/>
    <property type="match status" value="1"/>
</dbReference>
<dbReference type="Proteomes" id="UP001648503">
    <property type="component" value="Unassembled WGS sequence"/>
</dbReference>
<dbReference type="PROSITE" id="PS00705">
    <property type="entry name" value="PROK_CO2_ANHYDRASE_2"/>
    <property type="match status" value="1"/>
</dbReference>
<evidence type="ECO:0000313" key="9">
    <source>
        <dbReference type="EMBL" id="KAH6592943.1"/>
    </source>
</evidence>
<evidence type="ECO:0000256" key="4">
    <source>
        <dbReference type="ARBA" id="ARBA00022723"/>
    </source>
</evidence>
<evidence type="ECO:0000256" key="3">
    <source>
        <dbReference type="ARBA" id="ARBA00012925"/>
    </source>
</evidence>
<dbReference type="SMART" id="SM00947">
    <property type="entry name" value="Pro_CA"/>
    <property type="match status" value="1"/>
</dbReference>
<dbReference type="InterPro" id="IPR015892">
    <property type="entry name" value="Carbonic_anhydrase_CS"/>
</dbReference>
<organism evidence="9 10">
    <name type="scientific">Batrachochytrium salamandrivorans</name>
    <dbReference type="NCBI Taxonomy" id="1357716"/>
    <lineage>
        <taxon>Eukaryota</taxon>
        <taxon>Fungi</taxon>
        <taxon>Fungi incertae sedis</taxon>
        <taxon>Chytridiomycota</taxon>
        <taxon>Chytridiomycota incertae sedis</taxon>
        <taxon>Chytridiomycetes</taxon>
        <taxon>Rhizophydiales</taxon>
        <taxon>Rhizophydiales incertae sedis</taxon>
        <taxon>Batrachochytrium</taxon>
    </lineage>
</organism>
<dbReference type="EMBL" id="JAFCIX010000365">
    <property type="protein sequence ID" value="KAH6592943.1"/>
    <property type="molecule type" value="Genomic_DNA"/>
</dbReference>
<keyword evidence="6 8" id="KW-0456">Lyase</keyword>
<evidence type="ECO:0000256" key="6">
    <source>
        <dbReference type="ARBA" id="ARBA00023239"/>
    </source>
</evidence>
<comment type="cofactor">
    <cofactor evidence="1">
        <name>Zn(2+)</name>
        <dbReference type="ChEBI" id="CHEBI:29105"/>
    </cofactor>
</comment>
<keyword evidence="10" id="KW-1185">Reference proteome</keyword>
<name>A0ABQ8F674_9FUNG</name>
<accession>A0ABQ8F674</accession>
<dbReference type="PANTHER" id="PTHR11002:SF76">
    <property type="entry name" value="CARBONIC ANHYDRASE"/>
    <property type="match status" value="1"/>
</dbReference>
<evidence type="ECO:0000313" key="10">
    <source>
        <dbReference type="Proteomes" id="UP001648503"/>
    </source>
</evidence>
<comment type="catalytic activity">
    <reaction evidence="7 8">
        <text>hydrogencarbonate + H(+) = CO2 + H2O</text>
        <dbReference type="Rhea" id="RHEA:10748"/>
        <dbReference type="ChEBI" id="CHEBI:15377"/>
        <dbReference type="ChEBI" id="CHEBI:15378"/>
        <dbReference type="ChEBI" id="CHEBI:16526"/>
        <dbReference type="ChEBI" id="CHEBI:17544"/>
        <dbReference type="EC" id="4.2.1.1"/>
    </reaction>
</comment>